<dbReference type="OrthoDB" id="8535650at2"/>
<accession>A0A418WY27</accession>
<dbReference type="EMBL" id="QYUN01000002">
    <property type="protein sequence ID" value="RJG05139.1"/>
    <property type="molecule type" value="Genomic_DNA"/>
</dbReference>
<dbReference type="InterPro" id="IPR010835">
    <property type="entry name" value="DUF1439"/>
</dbReference>
<evidence type="ECO:0000313" key="3">
    <source>
        <dbReference type="Proteomes" id="UP000285190"/>
    </source>
</evidence>
<keyword evidence="1" id="KW-0732">Signal</keyword>
<sequence>MKTKFAALLLLLSTLLLTSCATLMGAREVEVPLATLQRAMADKFPFNNRYLDLLDVTVSNPRLSLQPDTDRLVSSMDAMIAPPFLNKSWNGSFTVSGKLRFDPARNAIVLGEPRMEKFNLDGLDPRYGNVITKIGILLTEQVLQDAPLYTFRPEELRYGGTDYTLSKITTRADRIVVTFEPLK</sequence>
<dbReference type="AlphaFoldDB" id="A0A418WY27"/>
<dbReference type="Gene3D" id="3.15.10.40">
    <property type="entry name" value="Uncharacterised protein PF07273, DUF1439"/>
    <property type="match status" value="1"/>
</dbReference>
<evidence type="ECO:0000313" key="2">
    <source>
        <dbReference type="EMBL" id="RJG05139.1"/>
    </source>
</evidence>
<organism evidence="2 3">
    <name type="scientific">Noviherbaspirillum cavernae</name>
    <dbReference type="NCBI Taxonomy" id="2320862"/>
    <lineage>
        <taxon>Bacteria</taxon>
        <taxon>Pseudomonadati</taxon>
        <taxon>Pseudomonadota</taxon>
        <taxon>Betaproteobacteria</taxon>
        <taxon>Burkholderiales</taxon>
        <taxon>Oxalobacteraceae</taxon>
        <taxon>Noviherbaspirillum</taxon>
    </lineage>
</organism>
<keyword evidence="3" id="KW-1185">Reference proteome</keyword>
<gene>
    <name evidence="2" type="ORF">D3870_03100</name>
</gene>
<reference evidence="2 3" key="1">
    <citation type="submission" date="2018-09" db="EMBL/GenBank/DDBJ databases">
        <authorList>
            <person name="Zhu H."/>
        </authorList>
    </citation>
    <scope>NUCLEOTIDE SEQUENCE [LARGE SCALE GENOMIC DNA]</scope>
    <source>
        <strain evidence="2 3">K2R10-39</strain>
    </source>
</reference>
<feature type="chain" id="PRO_5019543816" evidence="1">
    <location>
        <begin position="22"/>
        <end position="183"/>
    </location>
</feature>
<dbReference type="PROSITE" id="PS51257">
    <property type="entry name" value="PROKAR_LIPOPROTEIN"/>
    <property type="match status" value="1"/>
</dbReference>
<dbReference type="Proteomes" id="UP000285190">
    <property type="component" value="Unassembled WGS sequence"/>
</dbReference>
<proteinExistence type="predicted"/>
<dbReference type="Pfam" id="PF07273">
    <property type="entry name" value="DUF1439"/>
    <property type="match status" value="1"/>
</dbReference>
<feature type="signal peptide" evidence="1">
    <location>
        <begin position="1"/>
        <end position="21"/>
    </location>
</feature>
<protein>
    <submittedName>
        <fullName evidence="2">DUF1439 domain-containing protein</fullName>
    </submittedName>
</protein>
<name>A0A418WY27_9BURK</name>
<evidence type="ECO:0000256" key="1">
    <source>
        <dbReference type="SAM" id="SignalP"/>
    </source>
</evidence>
<dbReference type="RefSeq" id="WP_119736587.1">
    <property type="nucleotide sequence ID" value="NZ_QYUN01000002.1"/>
</dbReference>
<comment type="caution">
    <text evidence="2">The sequence shown here is derived from an EMBL/GenBank/DDBJ whole genome shotgun (WGS) entry which is preliminary data.</text>
</comment>